<keyword evidence="3" id="KW-1133">Transmembrane helix</keyword>
<feature type="compositionally biased region" description="Basic and acidic residues" evidence="2">
    <location>
        <begin position="1"/>
        <end position="17"/>
    </location>
</feature>
<feature type="region of interest" description="Disordered" evidence="2">
    <location>
        <begin position="1"/>
        <end position="37"/>
    </location>
</feature>
<dbReference type="InterPro" id="IPR007470">
    <property type="entry name" value="HemX"/>
</dbReference>
<accession>A0A1H7NHR9</accession>
<evidence type="ECO:0000256" key="3">
    <source>
        <dbReference type="SAM" id="Phobius"/>
    </source>
</evidence>
<evidence type="ECO:0000313" key="4">
    <source>
        <dbReference type="EMBL" id="SEL23043.1"/>
    </source>
</evidence>
<dbReference type="EMBL" id="FOAS01000009">
    <property type="protein sequence ID" value="SEL23043.1"/>
    <property type="molecule type" value="Genomic_DNA"/>
</dbReference>
<dbReference type="Pfam" id="PF04375">
    <property type="entry name" value="HemX"/>
    <property type="match status" value="1"/>
</dbReference>
<dbReference type="RefSeq" id="WP_074868128.1">
    <property type="nucleotide sequence ID" value="NZ_FOAS01000009.1"/>
</dbReference>
<evidence type="ECO:0000256" key="1">
    <source>
        <dbReference type="SAM" id="Coils"/>
    </source>
</evidence>
<evidence type="ECO:0000313" key="5">
    <source>
        <dbReference type="Proteomes" id="UP000185766"/>
    </source>
</evidence>
<feature type="coiled-coil region" evidence="1">
    <location>
        <begin position="83"/>
        <end position="110"/>
    </location>
</feature>
<dbReference type="AlphaFoldDB" id="A0A1H7NHR9"/>
<evidence type="ECO:0000256" key="2">
    <source>
        <dbReference type="SAM" id="MobiDB-lite"/>
    </source>
</evidence>
<keyword evidence="4" id="KW-0489">Methyltransferase</keyword>
<sequence>MSDKPEQQPAAHVDKAAETPVTVAKSEPTSAKPAAKSSGTGLSLLALLIALAGAGAGGWAAWQEFQRQQVQAVAAEPEPDPALIAAQQTLQNQQQALASLQSELQQAVTQMPSQAGLSEQQAALAAVQQAQQQFDQRLSSLLDRSRQDWRLAEGEHLVRLASLRLQSLRDSQGATALLLAADNILREQDDPAAYGAREQLAKSIEALRMLPAIDRTGLFLQLSALREQLFALKPLPSDYDADAEPPLLAANDSDPEWKQWLSKLSAYVRIDVAAEESIRPLLAGESLEQVQLALSLTLQQAQWSVFNGDPAVYKDALKQAGRIIERYFPLEHAEVRNVRQRLKELAAQPVDVTLPSVADTLTAYQLYLAQRERKDLLLKPAPAAQPVEPAVQGGE</sequence>
<protein>
    <submittedName>
        <fullName evidence="4">Uroporphyrin-3 C-methyltransferase</fullName>
    </submittedName>
</protein>
<keyword evidence="5" id="KW-1185">Reference proteome</keyword>
<dbReference type="STRING" id="1429083.GCA_001885685_03107"/>
<keyword evidence="1" id="KW-0175">Coiled coil</keyword>
<gene>
    <name evidence="4" type="ORF">SAMN05216214_109158</name>
</gene>
<dbReference type="PANTHER" id="PTHR38043">
    <property type="entry name" value="PROTEIN HEMX"/>
    <property type="match status" value="1"/>
</dbReference>
<keyword evidence="3" id="KW-0472">Membrane</keyword>
<reference evidence="4 5" key="1">
    <citation type="submission" date="2016-10" db="EMBL/GenBank/DDBJ databases">
        <authorList>
            <person name="de Groot N.N."/>
        </authorList>
    </citation>
    <scope>NUCLEOTIDE SEQUENCE [LARGE SCALE GENOMIC DNA]</scope>
    <source>
        <strain evidence="4 5">JCM 19513</strain>
    </source>
</reference>
<proteinExistence type="predicted"/>
<name>A0A1H7NHR9_9GAMM</name>
<keyword evidence="3" id="KW-0812">Transmembrane</keyword>
<keyword evidence="4" id="KW-0808">Transferase</keyword>
<dbReference type="Proteomes" id="UP000185766">
    <property type="component" value="Unassembled WGS sequence"/>
</dbReference>
<feature type="transmembrane region" description="Helical" evidence="3">
    <location>
        <begin position="42"/>
        <end position="62"/>
    </location>
</feature>
<dbReference type="GO" id="GO:0032259">
    <property type="term" value="P:methylation"/>
    <property type="evidence" value="ECO:0007669"/>
    <property type="project" value="UniProtKB-KW"/>
</dbReference>
<dbReference type="GO" id="GO:0008168">
    <property type="term" value="F:methyltransferase activity"/>
    <property type="evidence" value="ECO:0007669"/>
    <property type="project" value="UniProtKB-KW"/>
</dbReference>
<organism evidence="4 5">
    <name type="scientific">Atopomonas hussainii</name>
    <dbReference type="NCBI Taxonomy" id="1429083"/>
    <lineage>
        <taxon>Bacteria</taxon>
        <taxon>Pseudomonadati</taxon>
        <taxon>Pseudomonadota</taxon>
        <taxon>Gammaproteobacteria</taxon>
        <taxon>Pseudomonadales</taxon>
        <taxon>Pseudomonadaceae</taxon>
        <taxon>Atopomonas</taxon>
    </lineage>
</organism>
<dbReference type="PANTHER" id="PTHR38043:SF1">
    <property type="entry name" value="PROTEIN HEMX"/>
    <property type="match status" value="1"/>
</dbReference>